<evidence type="ECO:0000259" key="5">
    <source>
        <dbReference type="PROSITE" id="PS50977"/>
    </source>
</evidence>
<dbReference type="Pfam" id="PF00440">
    <property type="entry name" value="TetR_N"/>
    <property type="match status" value="1"/>
</dbReference>
<dbReference type="RefSeq" id="WP_083417375.1">
    <property type="nucleotide sequence ID" value="NZ_FPBD01000009.1"/>
</dbReference>
<dbReference type="SUPFAM" id="SSF46689">
    <property type="entry name" value="Homeodomain-like"/>
    <property type="match status" value="1"/>
</dbReference>
<keyword evidence="3" id="KW-0804">Transcription</keyword>
<keyword evidence="1" id="KW-0805">Transcription regulation</keyword>
<dbReference type="GO" id="GO:0000976">
    <property type="term" value="F:transcription cis-regulatory region binding"/>
    <property type="evidence" value="ECO:0007669"/>
    <property type="project" value="TreeGrafter"/>
</dbReference>
<proteinExistence type="predicted"/>
<dbReference type="AlphaFoldDB" id="A0A1I7DL39"/>
<keyword evidence="7" id="KW-1185">Reference proteome</keyword>
<feature type="domain" description="HTH tetR-type" evidence="5">
    <location>
        <begin position="2"/>
        <end position="62"/>
    </location>
</feature>
<dbReference type="InterPro" id="IPR050109">
    <property type="entry name" value="HTH-type_TetR-like_transc_reg"/>
</dbReference>
<dbReference type="GO" id="GO:0003700">
    <property type="term" value="F:DNA-binding transcription factor activity"/>
    <property type="evidence" value="ECO:0007669"/>
    <property type="project" value="TreeGrafter"/>
</dbReference>
<organism evidence="6 7">
    <name type="scientific">Pseudovibrio denitrificans</name>
    <dbReference type="NCBI Taxonomy" id="258256"/>
    <lineage>
        <taxon>Bacteria</taxon>
        <taxon>Pseudomonadati</taxon>
        <taxon>Pseudomonadota</taxon>
        <taxon>Alphaproteobacteria</taxon>
        <taxon>Hyphomicrobiales</taxon>
        <taxon>Stappiaceae</taxon>
        <taxon>Pseudovibrio</taxon>
    </lineage>
</organism>
<dbReference type="InterPro" id="IPR009057">
    <property type="entry name" value="Homeodomain-like_sf"/>
</dbReference>
<feature type="DNA-binding region" description="H-T-H motif" evidence="4">
    <location>
        <begin position="25"/>
        <end position="44"/>
    </location>
</feature>
<reference evidence="7" key="1">
    <citation type="submission" date="2016-10" db="EMBL/GenBank/DDBJ databases">
        <authorList>
            <person name="Varghese N."/>
            <person name="Submissions S."/>
        </authorList>
    </citation>
    <scope>NUCLEOTIDE SEQUENCE [LARGE SCALE GENOMIC DNA]</scope>
    <source>
        <strain evidence="7">DSM 17465</strain>
    </source>
</reference>
<evidence type="ECO:0000256" key="4">
    <source>
        <dbReference type="PROSITE-ProRule" id="PRU00335"/>
    </source>
</evidence>
<evidence type="ECO:0000256" key="2">
    <source>
        <dbReference type="ARBA" id="ARBA00023125"/>
    </source>
</evidence>
<sequence length="181" mass="20213">MENLREKILEAAIQAFMRYGVGRTRMHDIASEAGVARQTVYSNYKNKTEILCACISYFSEQSLTAIQGEWAQLETLEDKLNAYHEHAIIASFKVITASEEARDMVGGFNEEGKAATLRAQQTKITACADMLSDYTFTQQSPQQLAEYLVLSSLGIRDHAQSEDQLRQLLNTQTKGILALLA</sequence>
<evidence type="ECO:0000256" key="3">
    <source>
        <dbReference type="ARBA" id="ARBA00023163"/>
    </source>
</evidence>
<dbReference type="InterPro" id="IPR001647">
    <property type="entry name" value="HTH_TetR"/>
</dbReference>
<evidence type="ECO:0000256" key="1">
    <source>
        <dbReference type="ARBA" id="ARBA00023015"/>
    </source>
</evidence>
<dbReference type="Gene3D" id="1.10.357.10">
    <property type="entry name" value="Tetracycline Repressor, domain 2"/>
    <property type="match status" value="1"/>
</dbReference>
<dbReference type="PRINTS" id="PR00455">
    <property type="entry name" value="HTHTETR"/>
</dbReference>
<gene>
    <name evidence="6" type="ORF">SAMN05444141_10992</name>
</gene>
<evidence type="ECO:0000313" key="6">
    <source>
        <dbReference type="EMBL" id="SFU12334.1"/>
    </source>
</evidence>
<dbReference type="PANTHER" id="PTHR30055">
    <property type="entry name" value="HTH-TYPE TRANSCRIPTIONAL REGULATOR RUTR"/>
    <property type="match status" value="1"/>
</dbReference>
<evidence type="ECO:0000313" key="7">
    <source>
        <dbReference type="Proteomes" id="UP000183371"/>
    </source>
</evidence>
<dbReference type="PANTHER" id="PTHR30055:SF234">
    <property type="entry name" value="HTH-TYPE TRANSCRIPTIONAL REGULATOR BETI"/>
    <property type="match status" value="1"/>
</dbReference>
<dbReference type="EMBL" id="FPBD01000009">
    <property type="protein sequence ID" value="SFU12334.1"/>
    <property type="molecule type" value="Genomic_DNA"/>
</dbReference>
<dbReference type="PROSITE" id="PS50977">
    <property type="entry name" value="HTH_TETR_2"/>
    <property type="match status" value="1"/>
</dbReference>
<accession>A0A1I7DL39</accession>
<keyword evidence="2 4" id="KW-0238">DNA-binding</keyword>
<dbReference type="Proteomes" id="UP000183371">
    <property type="component" value="Unassembled WGS sequence"/>
</dbReference>
<name>A0A1I7DL39_9HYPH</name>
<protein>
    <submittedName>
        <fullName evidence="6">Transcriptional regulator, TetR family</fullName>
    </submittedName>
</protein>